<accession>A0A024UE78</accession>
<dbReference type="RefSeq" id="XP_008867158.1">
    <property type="nucleotide sequence ID" value="XM_008868936.1"/>
</dbReference>
<dbReference type="SUPFAM" id="SSF52540">
    <property type="entry name" value="P-loop containing nucleoside triphosphate hydrolases"/>
    <property type="match status" value="2"/>
</dbReference>
<dbReference type="EMBL" id="KI913958">
    <property type="protein sequence ID" value="ETW04202.1"/>
    <property type="molecule type" value="Genomic_DNA"/>
</dbReference>
<feature type="region of interest" description="Disordered" evidence="8">
    <location>
        <begin position="673"/>
        <end position="699"/>
    </location>
</feature>
<dbReference type="Pfam" id="PF00063">
    <property type="entry name" value="Myosin_head"/>
    <property type="match status" value="1"/>
</dbReference>
<gene>
    <name evidence="12" type="ORF">H310_04546</name>
</gene>
<dbReference type="CDD" id="cd14892">
    <property type="entry name" value="MYSc_Myo31"/>
    <property type="match status" value="1"/>
</dbReference>
<dbReference type="STRING" id="157072.A0A024UE78"/>
<dbReference type="SMART" id="SM00242">
    <property type="entry name" value="MYSc"/>
    <property type="match status" value="1"/>
</dbReference>
<dbReference type="GO" id="GO:0005737">
    <property type="term" value="C:cytoplasm"/>
    <property type="evidence" value="ECO:0007669"/>
    <property type="project" value="TreeGrafter"/>
</dbReference>
<keyword evidence="3 7" id="KW-0518">Myosin</keyword>
<dbReference type="SMART" id="SM00015">
    <property type="entry name" value="IQ"/>
    <property type="match status" value="11"/>
</dbReference>
<dbReference type="PROSITE" id="PS50096">
    <property type="entry name" value="IQ"/>
    <property type="match status" value="5"/>
</dbReference>
<evidence type="ECO:0000256" key="6">
    <source>
        <dbReference type="PROSITE-ProRule" id="PRU00023"/>
    </source>
</evidence>
<dbReference type="GeneID" id="20081596"/>
<name>A0A024UE78_9STRA</name>
<dbReference type="InterPro" id="IPR002110">
    <property type="entry name" value="Ankyrin_rpt"/>
</dbReference>
<evidence type="ECO:0008006" key="13">
    <source>
        <dbReference type="Google" id="ProtNLM"/>
    </source>
</evidence>
<feature type="domain" description="C2 Aida-type" evidence="11">
    <location>
        <begin position="1544"/>
        <end position="1704"/>
    </location>
</feature>
<evidence type="ECO:0000313" key="12">
    <source>
        <dbReference type="EMBL" id="ETW04202.1"/>
    </source>
</evidence>
<protein>
    <recommendedName>
        <fullName evidence="13">Myosin-like protein</fullName>
    </recommendedName>
</protein>
<evidence type="ECO:0000256" key="3">
    <source>
        <dbReference type="ARBA" id="ARBA00023123"/>
    </source>
</evidence>
<dbReference type="Gene3D" id="1.20.5.190">
    <property type="match status" value="2"/>
</dbReference>
<dbReference type="GO" id="GO:0016020">
    <property type="term" value="C:membrane"/>
    <property type="evidence" value="ECO:0007669"/>
    <property type="project" value="TreeGrafter"/>
</dbReference>
<evidence type="ECO:0000259" key="11">
    <source>
        <dbReference type="PROSITE" id="PS51911"/>
    </source>
</evidence>
<dbReference type="InterPro" id="IPR011993">
    <property type="entry name" value="PH-like_dom_sf"/>
</dbReference>
<dbReference type="InterPro" id="IPR035892">
    <property type="entry name" value="C2_domain_sf"/>
</dbReference>
<dbReference type="eggNOG" id="KOG0160">
    <property type="taxonomic scope" value="Eukaryota"/>
</dbReference>
<dbReference type="CDD" id="cd00821">
    <property type="entry name" value="PH"/>
    <property type="match status" value="1"/>
</dbReference>
<dbReference type="GO" id="GO:0007015">
    <property type="term" value="P:actin filament organization"/>
    <property type="evidence" value="ECO:0007669"/>
    <property type="project" value="TreeGrafter"/>
</dbReference>
<keyword evidence="2 7" id="KW-0067">ATP-binding</keyword>
<dbReference type="OrthoDB" id="62810at2759"/>
<organism evidence="12">
    <name type="scientific">Aphanomyces invadans</name>
    <dbReference type="NCBI Taxonomy" id="157072"/>
    <lineage>
        <taxon>Eukaryota</taxon>
        <taxon>Sar</taxon>
        <taxon>Stramenopiles</taxon>
        <taxon>Oomycota</taxon>
        <taxon>Saprolegniomycetes</taxon>
        <taxon>Saprolegniales</taxon>
        <taxon>Verrucalvaceae</taxon>
        <taxon>Aphanomyces</taxon>
    </lineage>
</organism>
<dbReference type="Pfam" id="PF00169">
    <property type="entry name" value="PH"/>
    <property type="match status" value="1"/>
</dbReference>
<dbReference type="SUPFAM" id="SSF48403">
    <property type="entry name" value="Ankyrin repeat"/>
    <property type="match status" value="1"/>
</dbReference>
<dbReference type="PRINTS" id="PR00193">
    <property type="entry name" value="MYOSINHEAVY"/>
</dbReference>
<dbReference type="PANTHER" id="PTHR13140">
    <property type="entry name" value="MYOSIN"/>
    <property type="match status" value="1"/>
</dbReference>
<dbReference type="SMART" id="SM00248">
    <property type="entry name" value="ANK"/>
    <property type="match status" value="4"/>
</dbReference>
<dbReference type="GO" id="GO:0005524">
    <property type="term" value="F:ATP binding"/>
    <property type="evidence" value="ECO:0007669"/>
    <property type="project" value="UniProtKB-UniRule"/>
</dbReference>
<dbReference type="Pfam" id="PF00612">
    <property type="entry name" value="IQ"/>
    <property type="match status" value="3"/>
</dbReference>
<evidence type="ECO:0000256" key="4">
    <source>
        <dbReference type="ARBA" id="ARBA00023175"/>
    </source>
</evidence>
<dbReference type="Gene3D" id="3.40.850.10">
    <property type="entry name" value="Kinesin motor domain"/>
    <property type="match status" value="1"/>
</dbReference>
<dbReference type="PROSITE" id="PS50003">
    <property type="entry name" value="PH_DOMAIN"/>
    <property type="match status" value="1"/>
</dbReference>
<dbReference type="PROSITE" id="PS51456">
    <property type="entry name" value="MYOSIN_MOTOR"/>
    <property type="match status" value="1"/>
</dbReference>
<dbReference type="Gene3D" id="1.25.40.20">
    <property type="entry name" value="Ankyrin repeat-containing domain"/>
    <property type="match status" value="2"/>
</dbReference>
<dbReference type="Gene3D" id="2.60.40.150">
    <property type="entry name" value="C2 domain"/>
    <property type="match status" value="1"/>
</dbReference>
<dbReference type="PROSITE" id="PS50088">
    <property type="entry name" value="ANK_REPEAT"/>
    <property type="match status" value="1"/>
</dbReference>
<dbReference type="GO" id="GO:0016459">
    <property type="term" value="C:myosin complex"/>
    <property type="evidence" value="ECO:0007669"/>
    <property type="project" value="UniProtKB-KW"/>
</dbReference>
<dbReference type="GO" id="GO:0000146">
    <property type="term" value="F:microfilament motor activity"/>
    <property type="evidence" value="ECO:0007669"/>
    <property type="project" value="TreeGrafter"/>
</dbReference>
<evidence type="ECO:0000259" key="10">
    <source>
        <dbReference type="PROSITE" id="PS51456"/>
    </source>
</evidence>
<dbReference type="Gene3D" id="1.20.58.530">
    <property type="match status" value="1"/>
</dbReference>
<feature type="region of interest" description="Disordered" evidence="8">
    <location>
        <begin position="1239"/>
        <end position="1260"/>
    </location>
</feature>
<dbReference type="InterPro" id="IPR001849">
    <property type="entry name" value="PH_domain"/>
</dbReference>
<feature type="domain" description="PH" evidence="9">
    <location>
        <begin position="1265"/>
        <end position="1370"/>
    </location>
</feature>
<dbReference type="InterPro" id="IPR025939">
    <property type="entry name" value="Aida_C"/>
</dbReference>
<dbReference type="VEuPathDB" id="FungiDB:H310_04546"/>
<keyword evidence="6" id="KW-0040">ANK repeat</keyword>
<dbReference type="FunFam" id="1.10.10.820:FF:000001">
    <property type="entry name" value="Myosin heavy chain"/>
    <property type="match status" value="1"/>
</dbReference>
<evidence type="ECO:0000256" key="7">
    <source>
        <dbReference type="PROSITE-ProRule" id="PRU00782"/>
    </source>
</evidence>
<dbReference type="InterPro" id="IPR000048">
    <property type="entry name" value="IQ_motif_EF-hand-BS"/>
</dbReference>
<evidence type="ECO:0000259" key="9">
    <source>
        <dbReference type="PROSITE" id="PS50003"/>
    </source>
</evidence>
<evidence type="ECO:0000256" key="2">
    <source>
        <dbReference type="ARBA" id="ARBA00022840"/>
    </source>
</evidence>
<dbReference type="SMART" id="SM00233">
    <property type="entry name" value="PH"/>
    <property type="match status" value="1"/>
</dbReference>
<evidence type="ECO:0000256" key="8">
    <source>
        <dbReference type="SAM" id="MobiDB-lite"/>
    </source>
</evidence>
<dbReference type="PROSITE" id="PS51911">
    <property type="entry name" value="C2_AIDA"/>
    <property type="match status" value="1"/>
</dbReference>
<feature type="repeat" description="ANK" evidence="6">
    <location>
        <begin position="1209"/>
        <end position="1241"/>
    </location>
</feature>
<dbReference type="PANTHER" id="PTHR13140:SF845">
    <property type="entry name" value="MYOSIN-LIKE PROTEIN"/>
    <property type="match status" value="1"/>
</dbReference>
<feature type="domain" description="Myosin motor" evidence="10">
    <location>
        <begin position="115"/>
        <end position="830"/>
    </location>
</feature>
<dbReference type="InterPro" id="IPR036961">
    <property type="entry name" value="Kinesin_motor_dom_sf"/>
</dbReference>
<feature type="binding site" evidence="7">
    <location>
        <begin position="216"/>
        <end position="223"/>
    </location>
    <ligand>
        <name>ATP</name>
        <dbReference type="ChEBI" id="CHEBI:30616"/>
    </ligand>
</feature>
<feature type="region of interest" description="Actin-binding" evidence="7">
    <location>
        <begin position="710"/>
        <end position="732"/>
    </location>
</feature>
<evidence type="ECO:0000256" key="5">
    <source>
        <dbReference type="ARBA" id="ARBA00023203"/>
    </source>
</evidence>
<reference evidence="12" key="1">
    <citation type="submission" date="2013-12" db="EMBL/GenBank/DDBJ databases">
        <title>The Genome Sequence of Aphanomyces invadans NJM9701.</title>
        <authorList>
            <consortium name="The Broad Institute Genomics Platform"/>
            <person name="Russ C."/>
            <person name="Tyler B."/>
            <person name="van West P."/>
            <person name="Dieguez-Uribeondo J."/>
            <person name="Young S.K."/>
            <person name="Zeng Q."/>
            <person name="Gargeya S."/>
            <person name="Fitzgerald M."/>
            <person name="Abouelleil A."/>
            <person name="Alvarado L."/>
            <person name="Chapman S.B."/>
            <person name="Gainer-Dewar J."/>
            <person name="Goldberg J."/>
            <person name="Griggs A."/>
            <person name="Gujja S."/>
            <person name="Hansen M."/>
            <person name="Howarth C."/>
            <person name="Imamovic A."/>
            <person name="Ireland A."/>
            <person name="Larimer J."/>
            <person name="McCowan C."/>
            <person name="Murphy C."/>
            <person name="Pearson M."/>
            <person name="Poon T.W."/>
            <person name="Priest M."/>
            <person name="Roberts A."/>
            <person name="Saif S."/>
            <person name="Shea T."/>
            <person name="Sykes S."/>
            <person name="Wortman J."/>
            <person name="Nusbaum C."/>
            <person name="Birren B."/>
        </authorList>
    </citation>
    <scope>NUCLEOTIDE SEQUENCE [LARGE SCALE GENOMIC DNA]</scope>
    <source>
        <strain evidence="12">NJM9701</strain>
    </source>
</reference>
<dbReference type="Gene3D" id="1.10.10.820">
    <property type="match status" value="1"/>
</dbReference>
<dbReference type="Gene3D" id="1.20.5.4820">
    <property type="match status" value="1"/>
</dbReference>
<dbReference type="Pfam" id="PF12796">
    <property type="entry name" value="Ank_2"/>
    <property type="match status" value="1"/>
</dbReference>
<dbReference type="GO" id="GO:0051015">
    <property type="term" value="F:actin filament binding"/>
    <property type="evidence" value="ECO:0007669"/>
    <property type="project" value="TreeGrafter"/>
</dbReference>
<dbReference type="InterPro" id="IPR001609">
    <property type="entry name" value="Myosin_head_motor_dom-like"/>
</dbReference>
<evidence type="ECO:0000256" key="1">
    <source>
        <dbReference type="ARBA" id="ARBA00022741"/>
    </source>
</evidence>
<proteinExistence type="inferred from homology"/>
<dbReference type="Gene3D" id="1.20.120.720">
    <property type="entry name" value="Myosin VI head, motor domain, U50 subdomain"/>
    <property type="match status" value="1"/>
</dbReference>
<keyword evidence="5 7" id="KW-0009">Actin-binding</keyword>
<dbReference type="InterPro" id="IPR036770">
    <property type="entry name" value="Ankyrin_rpt-contain_sf"/>
</dbReference>
<keyword evidence="4 7" id="KW-0505">Motor protein</keyword>
<comment type="similarity">
    <text evidence="7">Belongs to the TRAFAC class myosin-kinesin ATPase superfamily. Myosin family.</text>
</comment>
<sequence length="1704" mass="191077">MFGKSKSTADIAPTSFVPKKAAAANSLKLPIAKKSSNIDSTVMKTNTVTGVDATHLQAGSRVWVPDAKVLWRVGEVTAVEVDTSIVDVFVPESPDEKHQKVAPSAMLAFDPSHLVDHTDMAQMNNMHEAPLMSVLHRRYVNDSIYTFTTDILISVNPYKSIPMLYDIAGFMASSKAKLDCELKTPHLFSIAEKAYRDMRAIKRDGATTAQSIVVSGESGAGKTEASKHIMKYLAVASRQADDTKGAVHPPAGHVTLHEKIEECVLLSNYVLESFGNAKTSRNDNSSRFGKYIQILYDREGRMCGVAIKHFLLEKTRIVLPETNERNYHVFYQMLAGMEPREQTDLELTTAEHYEYLTTGNCIEIDGVDDAADFRVLRASMTKLGFTPATQTEIFQVLAAILKLGNASFTCQQNDRDACQFAPDVPVETIASLLGVKATELEEKMTTQTTVTGRGSILHMKLTCEQAQHAKHAFCKYIYGEVFNYLIGRMNSTASEAKAQSFIGILDIFGFEVMPANSFEQLCINFANEVLQQQFNKHIFVLEQERYAAEGISVSVIEFQDNQECLDLIQKPPSGIMPLLDEQIMLKRKTTDRQLLSIYHQTHLEKHPHYAKPRFESDDFVIKHYAGDVVYCINGFIGKNNDNLHEDLMELLRASSLELVAAMLSGHTPVGVTLKSPRATDLPTSPTTKHRRNASSLSGSTTVASKFKAQLGGLMDMLSSTTPHYIKCIKPNNIKFPGGFSSELVRDQLICSGILEVIKIRQQGYPIRRPFDHFFDTFRIILRGKAARCGSTIEGCRQIATFALLPNAFQIGKTEIYLRYGQLELLQSVLLSVKGDIATTIQSKFWRRCVAQKQYQTVRNGMLALQAKFRQVVVTERYRKLRWAATKLQATCRRNACVRVFTAQKKAAIVVHTIARGFVTRRRIIRHALMERAAVTVQKVVRGYLHRSKVARALKCQTKSAIKIQALYRGYVQLQQFCRVYENVVLLQAVYRAHQSRQTFLRGKAAAVASQALVRKLLQRKKFVHQRKMAIRLQSFARMVPCRVWHVRRQRAACAIQCMVRGALARQRFAQVVAATKLVASVVRMYHCKKALAMMRHSIACIQRSVRVYLNRRWYLNVMKAVKVVQRVVRKWRVKRCLQGQLALLRDACDRRESDVVIQLVRDTPDLIHVRHHHNNFNSLLHIAAAAGDLNVVQFILTQDANAVKLANSRGNTPLHEACAHSRLDVAKVLLRAASSIKLQAPETNPASDEAPGEELKTERTSHADVTVLAGTLRKRREASGWMTRYVVLKTCNQVPELHYYHSKHHVGGKSDKALDLRRALFKKSDDVANSFEIHSPELLQGRNREGRLYFQAASEMELQTWLASLRDTVPSSLETRLFAMQRAPNSIQYVDRANQAEWVNAPNARGETMLHLAAHATNDNVGTAHRDKAAREFTRTDEPAPAASDTSAIKADEVHAIKTCLWLLEHGADLNAQTRSKQTPLKLAIQRKFHALAKHLLDRGATAAELTPTETTIVQALKLELAKSAITNVQCQTKDDPAAVLFLLKQPGHLRNSSYVSLYVDQVGLVHAAEYTRPRLVISVFDTEKNLVEKKQQVTSLPLAQSNAMFWGCTWHMQTPMENLPAGALVVIEIVSSAHHGHLMPSSPQYGAVHPVCWTFLHIDKRTATTSAFTSEMYVYPMDLKLKKLQRYDGFISGDIVLSQGAMS</sequence>
<dbReference type="Gene3D" id="2.30.29.30">
    <property type="entry name" value="Pleckstrin-homology domain (PH domain)/Phosphotyrosine-binding domain (PTB)"/>
    <property type="match status" value="1"/>
</dbReference>
<dbReference type="SUPFAM" id="SSF50729">
    <property type="entry name" value="PH domain-like"/>
    <property type="match status" value="1"/>
</dbReference>
<keyword evidence="1 7" id="KW-0547">Nucleotide-binding</keyword>
<dbReference type="InterPro" id="IPR027417">
    <property type="entry name" value="P-loop_NTPase"/>
</dbReference>
<dbReference type="PROSITE" id="PS50297">
    <property type="entry name" value="ANK_REP_REGION"/>
    <property type="match status" value="1"/>
</dbReference>
<dbReference type="Pfam" id="PF14186">
    <property type="entry name" value="Aida_C2"/>
    <property type="match status" value="1"/>
</dbReference>